<evidence type="ECO:0000256" key="1">
    <source>
        <dbReference type="SAM" id="MobiDB-lite"/>
    </source>
</evidence>
<name>A0A7W9UYX7_9ACTN</name>
<accession>A0A7W9UYX7</accession>
<dbReference type="EMBL" id="JACHJL010000008">
    <property type="protein sequence ID" value="MBB5936420.1"/>
    <property type="molecule type" value="Genomic_DNA"/>
</dbReference>
<evidence type="ECO:0000313" key="3">
    <source>
        <dbReference type="Proteomes" id="UP000588098"/>
    </source>
</evidence>
<gene>
    <name evidence="2" type="ORF">FHS42_003495</name>
</gene>
<keyword evidence="3" id="KW-1185">Reference proteome</keyword>
<proteinExistence type="predicted"/>
<comment type="caution">
    <text evidence="2">The sequence shown here is derived from an EMBL/GenBank/DDBJ whole genome shotgun (WGS) entry which is preliminary data.</text>
</comment>
<dbReference type="Proteomes" id="UP000588098">
    <property type="component" value="Unassembled WGS sequence"/>
</dbReference>
<organism evidence="2 3">
    <name type="scientific">Streptomyces zagrosensis</name>
    <dbReference type="NCBI Taxonomy" id="1042984"/>
    <lineage>
        <taxon>Bacteria</taxon>
        <taxon>Bacillati</taxon>
        <taxon>Actinomycetota</taxon>
        <taxon>Actinomycetes</taxon>
        <taxon>Kitasatosporales</taxon>
        <taxon>Streptomycetaceae</taxon>
        <taxon>Streptomyces</taxon>
    </lineage>
</organism>
<dbReference type="AlphaFoldDB" id="A0A7W9UYX7"/>
<protein>
    <submittedName>
        <fullName evidence="2">Uncharacterized protein</fullName>
    </submittedName>
</protein>
<evidence type="ECO:0000313" key="2">
    <source>
        <dbReference type="EMBL" id="MBB5936420.1"/>
    </source>
</evidence>
<sequence length="58" mass="6090">MEFADERQGDEGVGAGSEVGEDQLPTTGSYSRGHPWDHGNIPPTHCVPLGVSPHHPGS</sequence>
<feature type="compositionally biased region" description="Basic and acidic residues" evidence="1">
    <location>
        <begin position="1"/>
        <end position="10"/>
    </location>
</feature>
<reference evidence="2 3" key="1">
    <citation type="submission" date="2020-08" db="EMBL/GenBank/DDBJ databases">
        <title>Genomic Encyclopedia of Type Strains, Phase III (KMG-III): the genomes of soil and plant-associated and newly described type strains.</title>
        <authorList>
            <person name="Whitman W."/>
        </authorList>
    </citation>
    <scope>NUCLEOTIDE SEQUENCE [LARGE SCALE GENOMIC DNA]</scope>
    <source>
        <strain evidence="2 3">CECT 8305</strain>
    </source>
</reference>
<feature type="region of interest" description="Disordered" evidence="1">
    <location>
        <begin position="1"/>
        <end position="58"/>
    </location>
</feature>